<dbReference type="Gene3D" id="2.60.120.10">
    <property type="entry name" value="Jelly Rolls"/>
    <property type="match status" value="1"/>
</dbReference>
<dbReference type="PANTHER" id="PTHR24567">
    <property type="entry name" value="CRP FAMILY TRANSCRIPTIONAL REGULATORY PROTEIN"/>
    <property type="match status" value="1"/>
</dbReference>
<evidence type="ECO:0000259" key="5">
    <source>
        <dbReference type="PROSITE" id="PS51063"/>
    </source>
</evidence>
<dbReference type="InterPro" id="IPR000595">
    <property type="entry name" value="cNMP-bd_dom"/>
</dbReference>
<evidence type="ECO:0000313" key="6">
    <source>
        <dbReference type="EMBL" id="MCV2891432.1"/>
    </source>
</evidence>
<evidence type="ECO:0000256" key="3">
    <source>
        <dbReference type="ARBA" id="ARBA00023163"/>
    </source>
</evidence>
<reference evidence="6 7" key="1">
    <citation type="submission" date="2022-10" db="EMBL/GenBank/DDBJ databases">
        <title>Ruegeria sp. nov., isolated from ocean surface sediments.</title>
        <authorList>
            <person name="He W."/>
            <person name="Xue H.-P."/>
            <person name="Zhang D.-F."/>
        </authorList>
    </citation>
    <scope>NUCLEOTIDE SEQUENCE [LARGE SCALE GENOMIC DNA]</scope>
    <source>
        <strain evidence="6 7">XHP0148</strain>
    </source>
</reference>
<feature type="domain" description="HTH crp-type" evidence="5">
    <location>
        <begin position="155"/>
        <end position="226"/>
    </location>
</feature>
<dbReference type="InterPro" id="IPR014710">
    <property type="entry name" value="RmlC-like_jellyroll"/>
</dbReference>
<evidence type="ECO:0000259" key="4">
    <source>
        <dbReference type="PROSITE" id="PS50042"/>
    </source>
</evidence>
<dbReference type="InterPro" id="IPR036390">
    <property type="entry name" value="WH_DNA-bd_sf"/>
</dbReference>
<dbReference type="PANTHER" id="PTHR24567:SF74">
    <property type="entry name" value="HTH-TYPE TRANSCRIPTIONAL REGULATOR ARCR"/>
    <property type="match status" value="1"/>
</dbReference>
<dbReference type="SUPFAM" id="SSF51206">
    <property type="entry name" value="cAMP-binding domain-like"/>
    <property type="match status" value="1"/>
</dbReference>
<keyword evidence="7" id="KW-1185">Reference proteome</keyword>
<dbReference type="InterPro" id="IPR012318">
    <property type="entry name" value="HTH_CRP"/>
</dbReference>
<evidence type="ECO:0000256" key="1">
    <source>
        <dbReference type="ARBA" id="ARBA00023015"/>
    </source>
</evidence>
<evidence type="ECO:0000256" key="2">
    <source>
        <dbReference type="ARBA" id="ARBA00023125"/>
    </source>
</evidence>
<dbReference type="RefSeq" id="WP_263831020.1">
    <property type="nucleotide sequence ID" value="NZ_JAOWLB010000046.1"/>
</dbReference>
<feature type="domain" description="Cyclic nucleotide-binding" evidence="4">
    <location>
        <begin position="20"/>
        <end position="141"/>
    </location>
</feature>
<dbReference type="Pfam" id="PF13545">
    <property type="entry name" value="HTH_Crp_2"/>
    <property type="match status" value="1"/>
</dbReference>
<dbReference type="Proteomes" id="UP001320899">
    <property type="component" value="Unassembled WGS sequence"/>
</dbReference>
<organism evidence="6 7">
    <name type="scientific">Ruegeria aquimaris</name>
    <dbReference type="NCBI Taxonomy" id="2984333"/>
    <lineage>
        <taxon>Bacteria</taxon>
        <taxon>Pseudomonadati</taxon>
        <taxon>Pseudomonadota</taxon>
        <taxon>Alphaproteobacteria</taxon>
        <taxon>Rhodobacterales</taxon>
        <taxon>Roseobacteraceae</taxon>
        <taxon>Ruegeria</taxon>
    </lineage>
</organism>
<dbReference type="SMART" id="SM00100">
    <property type="entry name" value="cNMP"/>
    <property type="match status" value="1"/>
</dbReference>
<protein>
    <submittedName>
        <fullName evidence="6">Crp/Fnr family transcriptional regulator</fullName>
    </submittedName>
</protein>
<dbReference type="Gene3D" id="1.10.10.10">
    <property type="entry name" value="Winged helix-like DNA-binding domain superfamily/Winged helix DNA-binding domain"/>
    <property type="match status" value="1"/>
</dbReference>
<dbReference type="SUPFAM" id="SSF46785">
    <property type="entry name" value="Winged helix' DNA-binding domain"/>
    <property type="match status" value="1"/>
</dbReference>
<keyword evidence="2" id="KW-0238">DNA-binding</keyword>
<dbReference type="InterPro" id="IPR018490">
    <property type="entry name" value="cNMP-bd_dom_sf"/>
</dbReference>
<dbReference type="CDD" id="cd00038">
    <property type="entry name" value="CAP_ED"/>
    <property type="match status" value="1"/>
</dbReference>
<dbReference type="EMBL" id="JAOWLB010000046">
    <property type="protein sequence ID" value="MCV2891432.1"/>
    <property type="molecule type" value="Genomic_DNA"/>
</dbReference>
<keyword evidence="3" id="KW-0804">Transcription</keyword>
<dbReference type="PROSITE" id="PS51063">
    <property type="entry name" value="HTH_CRP_2"/>
    <property type="match status" value="1"/>
</dbReference>
<keyword evidence="1" id="KW-0805">Transcription regulation</keyword>
<comment type="caution">
    <text evidence="6">The sequence shown here is derived from an EMBL/GenBank/DDBJ whole genome shotgun (WGS) entry which is preliminary data.</text>
</comment>
<dbReference type="InterPro" id="IPR050397">
    <property type="entry name" value="Env_Response_Regulators"/>
</dbReference>
<sequence>MKPTDPKFDHCLAALRQSPFFAGLGSDVQADILGMFSYDTALRRDTNVSLPDADQRFSAVVSGRAKVSVYHPETGREHILDLLGPGDAFDLISLLDRQPRDVIVTALDDMEILTASQSQVRQWILQNPEINRTFLPYLGEQMHRLADQAEDLALYDTEARLARLILRHITSNAPVHGLRLINDLSQETLASMIGSVRVVVGRQMSKWKQEGILSTGRGKWAIDDLNELIAKAQKKLDI</sequence>
<gene>
    <name evidence="6" type="ORF">OE747_24260</name>
</gene>
<name>A0ABT3ARW5_9RHOB</name>
<dbReference type="Pfam" id="PF00027">
    <property type="entry name" value="cNMP_binding"/>
    <property type="match status" value="1"/>
</dbReference>
<evidence type="ECO:0000313" key="7">
    <source>
        <dbReference type="Proteomes" id="UP001320899"/>
    </source>
</evidence>
<dbReference type="SMART" id="SM00419">
    <property type="entry name" value="HTH_CRP"/>
    <property type="match status" value="1"/>
</dbReference>
<dbReference type="InterPro" id="IPR036388">
    <property type="entry name" value="WH-like_DNA-bd_sf"/>
</dbReference>
<proteinExistence type="predicted"/>
<dbReference type="PROSITE" id="PS50042">
    <property type="entry name" value="CNMP_BINDING_3"/>
    <property type="match status" value="1"/>
</dbReference>
<accession>A0ABT3ARW5</accession>